<dbReference type="EMBL" id="JMSN01000124">
    <property type="protein sequence ID" value="KDN38090.1"/>
    <property type="molecule type" value="Genomic_DNA"/>
</dbReference>
<dbReference type="SMART" id="SM00036">
    <property type="entry name" value="CNH"/>
    <property type="match status" value="1"/>
</dbReference>
<dbReference type="PROSITE" id="PS50003">
    <property type="entry name" value="PH_DOMAIN"/>
    <property type="match status" value="1"/>
</dbReference>
<dbReference type="SMART" id="SM00325">
    <property type="entry name" value="RhoGEF"/>
    <property type="match status" value="1"/>
</dbReference>
<dbReference type="SUPFAM" id="SSF50729">
    <property type="entry name" value="PH domain-like"/>
    <property type="match status" value="1"/>
</dbReference>
<dbReference type="HOGENOM" id="CLU_001251_1_0_1"/>
<keyword evidence="7" id="KW-1185">Reference proteome</keyword>
<feature type="compositionally biased region" description="Polar residues" evidence="2">
    <location>
        <begin position="28"/>
        <end position="37"/>
    </location>
</feature>
<dbReference type="PANTHER" id="PTHR46572:SF1">
    <property type="entry name" value="RHO1 GUANINE NUCLEOTIDE EXCHANGE FACTOR TUS1"/>
    <property type="match status" value="1"/>
</dbReference>
<dbReference type="OMA" id="EHYLLCY"/>
<dbReference type="SUPFAM" id="SSF48065">
    <property type="entry name" value="DBL homology domain (DH-domain)"/>
    <property type="match status" value="1"/>
</dbReference>
<feature type="region of interest" description="Disordered" evidence="2">
    <location>
        <begin position="131"/>
        <end position="201"/>
    </location>
</feature>
<feature type="compositionally biased region" description="Low complexity" evidence="2">
    <location>
        <begin position="167"/>
        <end position="196"/>
    </location>
</feature>
<dbReference type="InterPro" id="IPR035899">
    <property type="entry name" value="DBL_dom_sf"/>
</dbReference>
<dbReference type="GO" id="GO:0005085">
    <property type="term" value="F:guanyl-nucleotide exchange factor activity"/>
    <property type="evidence" value="ECO:0007669"/>
    <property type="project" value="UniProtKB-KW"/>
</dbReference>
<dbReference type="Pfam" id="PF00621">
    <property type="entry name" value="RhoGEF"/>
    <property type="match status" value="1"/>
</dbReference>
<evidence type="ECO:0000259" key="4">
    <source>
        <dbReference type="PROSITE" id="PS50010"/>
    </source>
</evidence>
<comment type="caution">
    <text evidence="6">The sequence shown here is derived from an EMBL/GenBank/DDBJ whole genome shotgun (WGS) entry which is preliminary data.</text>
</comment>
<feature type="compositionally biased region" description="Polar residues" evidence="2">
    <location>
        <begin position="1"/>
        <end position="10"/>
    </location>
</feature>
<dbReference type="PROSITE" id="PS50219">
    <property type="entry name" value="CNH"/>
    <property type="match status" value="1"/>
</dbReference>
<gene>
    <name evidence="6" type="ORF">K437DRAFT_259529</name>
</gene>
<evidence type="ECO:0008006" key="8">
    <source>
        <dbReference type="Google" id="ProtNLM"/>
    </source>
</evidence>
<feature type="region of interest" description="Disordered" evidence="2">
    <location>
        <begin position="1"/>
        <end position="37"/>
    </location>
</feature>
<dbReference type="PANTHER" id="PTHR46572">
    <property type="entry name" value="RHO1 GDP-GTP EXCHANGE PROTEIN 1-RELATED"/>
    <property type="match status" value="1"/>
</dbReference>
<accession>A0A066VHM9</accession>
<dbReference type="InterPro" id="IPR001180">
    <property type="entry name" value="CNH_dom"/>
</dbReference>
<dbReference type="InterPro" id="IPR000219">
    <property type="entry name" value="DH_dom"/>
</dbReference>
<organism evidence="6 7">
    <name type="scientific">Tilletiaria anomala (strain ATCC 24038 / CBS 436.72 / UBC 951)</name>
    <dbReference type="NCBI Taxonomy" id="1037660"/>
    <lineage>
        <taxon>Eukaryota</taxon>
        <taxon>Fungi</taxon>
        <taxon>Dikarya</taxon>
        <taxon>Basidiomycota</taxon>
        <taxon>Ustilaginomycotina</taxon>
        <taxon>Exobasidiomycetes</taxon>
        <taxon>Georgefischeriales</taxon>
        <taxon>Tilletiariaceae</taxon>
        <taxon>Tilletiaria</taxon>
    </lineage>
</organism>
<protein>
    <recommendedName>
        <fullName evidence="8">CNH-domain-containing protein</fullName>
    </recommendedName>
</protein>
<evidence type="ECO:0000313" key="6">
    <source>
        <dbReference type="EMBL" id="KDN38090.1"/>
    </source>
</evidence>
<dbReference type="InParanoid" id="A0A066VHM9"/>
<dbReference type="RefSeq" id="XP_013240598.1">
    <property type="nucleotide sequence ID" value="XM_013385144.1"/>
</dbReference>
<dbReference type="STRING" id="1037660.A0A066VHM9"/>
<keyword evidence="1" id="KW-0344">Guanine-nucleotide releasing factor</keyword>
<dbReference type="Proteomes" id="UP000027361">
    <property type="component" value="Unassembled WGS sequence"/>
</dbReference>
<name>A0A066VHM9_TILAU</name>
<dbReference type="InterPro" id="IPR011993">
    <property type="entry name" value="PH-like_dom_sf"/>
</dbReference>
<dbReference type="CDD" id="cd00160">
    <property type="entry name" value="RhoGEF"/>
    <property type="match status" value="1"/>
</dbReference>
<evidence type="ECO:0000256" key="2">
    <source>
        <dbReference type="SAM" id="MobiDB-lite"/>
    </source>
</evidence>
<dbReference type="InterPro" id="IPR001849">
    <property type="entry name" value="PH_domain"/>
</dbReference>
<dbReference type="InterPro" id="IPR052233">
    <property type="entry name" value="Rho-type_GEFs"/>
</dbReference>
<feature type="domain" description="CNH" evidence="5">
    <location>
        <begin position="865"/>
        <end position="1179"/>
    </location>
</feature>
<evidence type="ECO:0000313" key="7">
    <source>
        <dbReference type="Proteomes" id="UP000027361"/>
    </source>
</evidence>
<dbReference type="GeneID" id="25265303"/>
<dbReference type="Gene3D" id="2.30.29.30">
    <property type="entry name" value="Pleckstrin-homology domain (PH domain)/Phosphotyrosine-binding domain (PTB)"/>
    <property type="match status" value="1"/>
</dbReference>
<reference evidence="6 7" key="1">
    <citation type="submission" date="2014-05" db="EMBL/GenBank/DDBJ databases">
        <title>Draft genome sequence of a rare smut relative, Tilletiaria anomala UBC 951.</title>
        <authorList>
            <consortium name="DOE Joint Genome Institute"/>
            <person name="Toome M."/>
            <person name="Kuo A."/>
            <person name="Henrissat B."/>
            <person name="Lipzen A."/>
            <person name="Tritt A."/>
            <person name="Yoshinaga Y."/>
            <person name="Zane M."/>
            <person name="Barry K."/>
            <person name="Grigoriev I.V."/>
            <person name="Spatafora J.W."/>
            <person name="Aimea M.C."/>
        </authorList>
    </citation>
    <scope>NUCLEOTIDE SEQUENCE [LARGE SCALE GENOMIC DNA]</scope>
    <source>
        <strain evidence="6 7">UBC 951</strain>
    </source>
</reference>
<evidence type="ECO:0000259" key="5">
    <source>
        <dbReference type="PROSITE" id="PS50219"/>
    </source>
</evidence>
<feature type="domain" description="DH" evidence="4">
    <location>
        <begin position="457"/>
        <end position="653"/>
    </location>
</feature>
<proteinExistence type="predicted"/>
<evidence type="ECO:0000259" key="3">
    <source>
        <dbReference type="PROSITE" id="PS50003"/>
    </source>
</evidence>
<feature type="domain" description="PH" evidence="3">
    <location>
        <begin position="689"/>
        <end position="820"/>
    </location>
</feature>
<dbReference type="PROSITE" id="PS50010">
    <property type="entry name" value="DH_2"/>
    <property type="match status" value="1"/>
</dbReference>
<dbReference type="Pfam" id="PF00780">
    <property type="entry name" value="CNH"/>
    <property type="match status" value="1"/>
</dbReference>
<dbReference type="Gene3D" id="1.20.900.10">
    <property type="entry name" value="Dbl homology (DH) domain"/>
    <property type="match status" value="1"/>
</dbReference>
<evidence type="ECO:0000256" key="1">
    <source>
        <dbReference type="ARBA" id="ARBA00022658"/>
    </source>
</evidence>
<sequence>MQDPYGQQEQHLPPPISPQSHRWVAHEQSFQGPLQWSPQAQPRTHLIHLPAHHPPDQKVYGHVGQLEARVHSMTIGTRHIAYPDMPRQASGNAEDSYTRGPESIVPGVIGPTQALGHPTGPAFPSYQAPVGGPQRVASIRRPLPPTPGRGSPSPYAHGGMATVRCQSSTPLSPSATLSSFPNPLSSSSTGSTRQSSYDLSEFPENHGYRGDFIVSDSYHEDAASRISFSGDGQGANTEISLLSHLAFGVRRSVHREQHHRGHVVQYGFTGRGLVDALEALMKPSGRLEPAMNDFVGETPPSRALALQIARSLQAQLWVHSVGWDASELCDDPDEIYNFLNEEEQVSSGDNGVYSEIMDIESIPSSVITPLTLCYSPLCAQDGGNQPYACYSPQCPRARSIALRSAELGITDTNVSGMLGPTGDASWVQADRVGKQKLAWAEIVPPSVLNSLTKAEISRQNEIHEAIQKEEEFYEDLSLLDTLFLPGLQWPNAQGDPPPLPLGEERDAFIAEVFSNYRPLIDQVRTFLERLHQRQREESPVIQTIGDIFLDAALDWGDAFIRYIVNYPLAIARVRRELVINPKFRAFVETARRDPRCHRLTLDHFLYRPSPRLQRYRLHLQEIHKHTDESNYDRDTIVQAMDVINDQLQTCNAGMVAAEQKAKIREYAFTFTTLRSKGAPELDLLNPERQLVYEGRVYRKPDGFDFEWQDCLAILFDHYLLIAKTKKGDEGDGASLSSHRLALARRPLALEMLELVSFDDPPISRSVGLGTFNLRNADRTDTREAFPFTLRHIASSELFTLFVASAAIRETWQSKLEHARRSRLSVRELNRPFELQPLSAEIFALPPVHYGDLERPPPGADPSLFHGRVTCAVPFATADGRRLIAIGCADGVWIGLRHDPRSLRKVLHLKLVTQCAVLESFGIFVVLADKVLISYSLEALVPSADVAGAPPRPPQRLSGNRDVLFFNVGLLKERTLLIYMKKKASESVFRALEPVVNTTRNQDGRGGSGFFGKFGKDSKSSDWFRVYKTFFIPSDAFNLQYLRSKLCVICAKGFEIMNLDSLLPGTIPDFSQCPRDDAQVQMLMKRIETSKALGMFKISESEFLLCYDSFACYVDRLGSPVRLASAFTWEGHIRSVAYSAPWVIAFDSRFIEIRDGFTGILAQVLWGRDIRNVSGGTIQGPADGSSILVSERRQAGDATYDLQLVSELVRRASSYADYI</sequence>
<dbReference type="AlphaFoldDB" id="A0A066VHM9"/>
<dbReference type="OrthoDB" id="2272012at2759"/>
<dbReference type="SMART" id="SM00233">
    <property type="entry name" value="PH"/>
    <property type="match status" value="1"/>
</dbReference>